<gene>
    <name evidence="1" type="ORF">LMG26411_06913</name>
</gene>
<evidence type="ECO:0000313" key="1">
    <source>
        <dbReference type="EMBL" id="CAG2159709.1"/>
    </source>
</evidence>
<reference evidence="1 2" key="1">
    <citation type="submission" date="2021-03" db="EMBL/GenBank/DDBJ databases">
        <authorList>
            <person name="Peeters C."/>
        </authorList>
    </citation>
    <scope>NUCLEOTIDE SEQUENCE [LARGE SCALE GENOMIC DNA]</scope>
    <source>
        <strain evidence="1 2">LMG 26411</strain>
    </source>
</reference>
<sequence>MLRLLLVGCAVSLTQISDIPFQLCSFGGARCKLLFGSFELGQKCVDLLGRCAIALNERNDLLASEGLLPPSRVDYQLHLLVRYIGTL</sequence>
<evidence type="ECO:0000313" key="2">
    <source>
        <dbReference type="Proteomes" id="UP000672657"/>
    </source>
</evidence>
<comment type="caution">
    <text evidence="1">The sequence shown here is derived from an EMBL/GenBank/DDBJ whole genome shotgun (WGS) entry which is preliminary data.</text>
</comment>
<organism evidence="1 2">
    <name type="scientific">Cupriavidus numazuensis</name>
    <dbReference type="NCBI Taxonomy" id="221992"/>
    <lineage>
        <taxon>Bacteria</taxon>
        <taxon>Pseudomonadati</taxon>
        <taxon>Pseudomonadota</taxon>
        <taxon>Betaproteobacteria</taxon>
        <taxon>Burkholderiales</taxon>
        <taxon>Burkholderiaceae</taxon>
        <taxon>Cupriavidus</taxon>
    </lineage>
</organism>
<keyword evidence="2" id="KW-1185">Reference proteome</keyword>
<evidence type="ECO:0008006" key="3">
    <source>
        <dbReference type="Google" id="ProtNLM"/>
    </source>
</evidence>
<protein>
    <recommendedName>
        <fullName evidence="3">Secreted protein</fullName>
    </recommendedName>
</protein>
<name>A0ABM8TTC5_9BURK</name>
<dbReference type="Proteomes" id="UP000672657">
    <property type="component" value="Unassembled WGS sequence"/>
</dbReference>
<dbReference type="EMBL" id="CAJPVI010000064">
    <property type="protein sequence ID" value="CAG2159709.1"/>
    <property type="molecule type" value="Genomic_DNA"/>
</dbReference>
<accession>A0ABM8TTC5</accession>
<proteinExistence type="predicted"/>